<feature type="transmembrane region" description="Helical" evidence="9">
    <location>
        <begin position="37"/>
        <end position="63"/>
    </location>
</feature>
<keyword evidence="5 9" id="KW-0472">Membrane</keyword>
<dbReference type="AlphaFoldDB" id="A0A8J7NKH2"/>
<evidence type="ECO:0000259" key="10">
    <source>
        <dbReference type="PROSITE" id="PS50262"/>
    </source>
</evidence>
<evidence type="ECO:0000256" key="8">
    <source>
        <dbReference type="ARBA" id="ARBA00023224"/>
    </source>
</evidence>
<dbReference type="SUPFAM" id="SSF81321">
    <property type="entry name" value="Family A G protein-coupled receptor-like"/>
    <property type="match status" value="1"/>
</dbReference>
<keyword evidence="6" id="KW-0675">Receptor</keyword>
<evidence type="ECO:0000256" key="4">
    <source>
        <dbReference type="ARBA" id="ARBA00023040"/>
    </source>
</evidence>
<evidence type="ECO:0000256" key="7">
    <source>
        <dbReference type="ARBA" id="ARBA00023180"/>
    </source>
</evidence>
<accession>A0A8J7NKH2</accession>
<feature type="domain" description="G-protein coupled receptors family 1 profile" evidence="10">
    <location>
        <begin position="54"/>
        <end position="275"/>
    </location>
</feature>
<dbReference type="Gene3D" id="1.20.1070.10">
    <property type="entry name" value="Rhodopsin 7-helix transmembrane proteins"/>
    <property type="match status" value="2"/>
</dbReference>
<proteinExistence type="predicted"/>
<sequence>MDVLQANANLPLNYNMSNSTEKLWSPFEGCEEQLSGILVALSIQIVNVILGIPANVMVLSLLLTRTGESSTSDIFIFHLAVMDTFFGCMAPLDLVNVFLLNNKDAWRAQQFTYGLKDMGGPLFLSCICLDRYVAVLHPITFTGLKDHKYRAACSVVVMAITVLYATGKAIGGIPNLDKIFTFGILTAFMFMVFCNISILWALKRSGPGKDEMHPMKKKAFKIVISILAIIVFNYLPPVTLFPFQQYYHTYLFKCYIHPISFSFVNLSSSTQPLLYLSRVEKVPCLSSSKMCCSTKTSCLQR</sequence>
<evidence type="ECO:0000313" key="11">
    <source>
        <dbReference type="EMBL" id="MBN3314840.1"/>
    </source>
</evidence>
<comment type="caution">
    <text evidence="11">The sequence shown here is derived from an EMBL/GenBank/DDBJ whole genome shotgun (WGS) entry which is preliminary data.</text>
</comment>
<reference evidence="11" key="1">
    <citation type="journal article" date="2021" name="Cell">
        <title>Tracing the genetic footprints of vertebrate landing in non-teleost ray-finned fishes.</title>
        <authorList>
            <person name="Bi X."/>
            <person name="Wang K."/>
            <person name="Yang L."/>
            <person name="Pan H."/>
            <person name="Jiang H."/>
            <person name="Wei Q."/>
            <person name="Fang M."/>
            <person name="Yu H."/>
            <person name="Zhu C."/>
            <person name="Cai Y."/>
            <person name="He Y."/>
            <person name="Gan X."/>
            <person name="Zeng H."/>
            <person name="Yu D."/>
            <person name="Zhu Y."/>
            <person name="Jiang H."/>
            <person name="Qiu Q."/>
            <person name="Yang H."/>
            <person name="Zhang Y.E."/>
            <person name="Wang W."/>
            <person name="Zhu M."/>
            <person name="He S."/>
            <person name="Zhang G."/>
        </authorList>
    </citation>
    <scope>NUCLEOTIDE SEQUENCE</scope>
    <source>
        <strain evidence="11">Allg_001</strain>
    </source>
</reference>
<keyword evidence="4" id="KW-0297">G-protein coupled receptor</keyword>
<dbReference type="PANTHER" id="PTHR24232:SF107">
    <property type="entry name" value="HYDROXYCARBOXYLIC ACID RECEPTOR 2-LIKE"/>
    <property type="match status" value="1"/>
</dbReference>
<dbReference type="InterPro" id="IPR017452">
    <property type="entry name" value="GPCR_Rhodpsn_7TM"/>
</dbReference>
<keyword evidence="8" id="KW-0807">Transducer</keyword>
<name>A0A8J7NKH2_ATRSP</name>
<dbReference type="EMBL" id="JAAWVO010018031">
    <property type="protein sequence ID" value="MBN3314840.1"/>
    <property type="molecule type" value="Genomic_DNA"/>
</dbReference>
<dbReference type="PROSITE" id="PS50262">
    <property type="entry name" value="G_PROTEIN_RECEP_F1_2"/>
    <property type="match status" value="1"/>
</dbReference>
<dbReference type="GO" id="GO:0005886">
    <property type="term" value="C:plasma membrane"/>
    <property type="evidence" value="ECO:0007669"/>
    <property type="project" value="TreeGrafter"/>
</dbReference>
<gene>
    <name evidence="11" type="primary">Gpr17_0</name>
    <name evidence="11" type="ORF">GTO95_0004651</name>
</gene>
<feature type="transmembrane region" description="Helical" evidence="9">
    <location>
        <begin position="179"/>
        <end position="202"/>
    </location>
</feature>
<protein>
    <submittedName>
        <fullName evidence="11">GPR17 protein</fullName>
    </submittedName>
</protein>
<dbReference type="PRINTS" id="PR00237">
    <property type="entry name" value="GPCRRHODOPSN"/>
</dbReference>
<evidence type="ECO:0000256" key="1">
    <source>
        <dbReference type="ARBA" id="ARBA00004141"/>
    </source>
</evidence>
<keyword evidence="7" id="KW-0325">Glycoprotein</keyword>
<feature type="transmembrane region" description="Helical" evidence="9">
    <location>
        <begin position="149"/>
        <end position="167"/>
    </location>
</feature>
<feature type="non-terminal residue" evidence="11">
    <location>
        <position position="1"/>
    </location>
</feature>
<organism evidence="11 12">
    <name type="scientific">Atractosteus spatula</name>
    <name type="common">Alligator gar</name>
    <name type="synonym">Lepisosteus spatula</name>
    <dbReference type="NCBI Taxonomy" id="7917"/>
    <lineage>
        <taxon>Eukaryota</taxon>
        <taxon>Metazoa</taxon>
        <taxon>Chordata</taxon>
        <taxon>Craniata</taxon>
        <taxon>Vertebrata</taxon>
        <taxon>Euteleostomi</taxon>
        <taxon>Actinopterygii</taxon>
        <taxon>Neopterygii</taxon>
        <taxon>Holostei</taxon>
        <taxon>Semionotiformes</taxon>
        <taxon>Lepisosteidae</taxon>
        <taxon>Atractosteus</taxon>
    </lineage>
</organism>
<feature type="transmembrane region" description="Helical" evidence="9">
    <location>
        <begin position="222"/>
        <end position="243"/>
    </location>
</feature>
<keyword evidence="3 9" id="KW-1133">Transmembrane helix</keyword>
<evidence type="ECO:0000256" key="6">
    <source>
        <dbReference type="ARBA" id="ARBA00023170"/>
    </source>
</evidence>
<dbReference type="PANTHER" id="PTHR24232">
    <property type="entry name" value="G-PROTEIN COUPLED RECEPTOR"/>
    <property type="match status" value="1"/>
</dbReference>
<comment type="subcellular location">
    <subcellularLocation>
        <location evidence="1">Membrane</location>
        <topology evidence="1">Multi-pass membrane protein</topology>
    </subcellularLocation>
</comment>
<dbReference type="GO" id="GO:0035025">
    <property type="term" value="P:positive regulation of Rho protein signal transduction"/>
    <property type="evidence" value="ECO:0007669"/>
    <property type="project" value="TreeGrafter"/>
</dbReference>
<evidence type="ECO:0000256" key="3">
    <source>
        <dbReference type="ARBA" id="ARBA00022989"/>
    </source>
</evidence>
<dbReference type="GO" id="GO:0007200">
    <property type="term" value="P:phospholipase C-activating G protein-coupled receptor signaling pathway"/>
    <property type="evidence" value="ECO:0007669"/>
    <property type="project" value="TreeGrafter"/>
</dbReference>
<dbReference type="Pfam" id="PF00001">
    <property type="entry name" value="7tm_1"/>
    <property type="match status" value="1"/>
</dbReference>
<keyword evidence="12" id="KW-1185">Reference proteome</keyword>
<evidence type="ECO:0000256" key="2">
    <source>
        <dbReference type="ARBA" id="ARBA00022692"/>
    </source>
</evidence>
<dbReference type="GO" id="GO:0004930">
    <property type="term" value="F:G protein-coupled receptor activity"/>
    <property type="evidence" value="ECO:0007669"/>
    <property type="project" value="UniProtKB-KW"/>
</dbReference>
<evidence type="ECO:0000313" key="12">
    <source>
        <dbReference type="Proteomes" id="UP000736164"/>
    </source>
</evidence>
<dbReference type="InterPro" id="IPR000276">
    <property type="entry name" value="GPCR_Rhodpsn"/>
</dbReference>
<feature type="non-terminal residue" evidence="11">
    <location>
        <position position="301"/>
    </location>
</feature>
<evidence type="ECO:0000256" key="9">
    <source>
        <dbReference type="SAM" id="Phobius"/>
    </source>
</evidence>
<dbReference type="Proteomes" id="UP000736164">
    <property type="component" value="Unassembled WGS sequence"/>
</dbReference>
<dbReference type="FunFam" id="1.20.1070.10:FF:000512">
    <property type="entry name" value="Uncharacterized protein"/>
    <property type="match status" value="1"/>
</dbReference>
<feature type="transmembrane region" description="Helical" evidence="9">
    <location>
        <begin position="75"/>
        <end position="99"/>
    </location>
</feature>
<keyword evidence="2 9" id="KW-0812">Transmembrane</keyword>
<evidence type="ECO:0000256" key="5">
    <source>
        <dbReference type="ARBA" id="ARBA00023136"/>
    </source>
</evidence>